<dbReference type="Proteomes" id="UP000292957">
    <property type="component" value="Unassembled WGS sequence"/>
</dbReference>
<feature type="region of interest" description="Disordered" evidence="1">
    <location>
        <begin position="84"/>
        <end position="104"/>
    </location>
</feature>
<feature type="compositionally biased region" description="Basic residues" evidence="1">
    <location>
        <begin position="8"/>
        <end position="19"/>
    </location>
</feature>
<evidence type="ECO:0000256" key="1">
    <source>
        <dbReference type="SAM" id="MobiDB-lite"/>
    </source>
</evidence>
<protein>
    <submittedName>
        <fullName evidence="2">Uncharacterized protein</fullName>
    </submittedName>
</protein>
<proteinExistence type="predicted"/>
<organism evidence="2">
    <name type="scientific">Dichomitus squalens</name>
    <dbReference type="NCBI Taxonomy" id="114155"/>
    <lineage>
        <taxon>Eukaryota</taxon>
        <taxon>Fungi</taxon>
        <taxon>Dikarya</taxon>
        <taxon>Basidiomycota</taxon>
        <taxon>Agaricomycotina</taxon>
        <taxon>Agaricomycetes</taxon>
        <taxon>Polyporales</taxon>
        <taxon>Polyporaceae</taxon>
        <taxon>Dichomitus</taxon>
    </lineage>
</organism>
<reference evidence="2" key="1">
    <citation type="submission" date="2019-01" db="EMBL/GenBank/DDBJ databases">
        <title>Draft genome sequences of three monokaryotic isolates of the white-rot basidiomycete fungus Dichomitus squalens.</title>
        <authorList>
            <consortium name="DOE Joint Genome Institute"/>
            <person name="Lopez S.C."/>
            <person name="Andreopoulos B."/>
            <person name="Pangilinan J."/>
            <person name="Lipzen A."/>
            <person name="Riley R."/>
            <person name="Ahrendt S."/>
            <person name="Ng V."/>
            <person name="Barry K."/>
            <person name="Daum C."/>
            <person name="Grigoriev I.V."/>
            <person name="Hilden K.S."/>
            <person name="Makela M.R."/>
            <person name="de Vries R.P."/>
        </authorList>
    </citation>
    <scope>NUCLEOTIDE SEQUENCE [LARGE SCALE GENOMIC DNA]</scope>
    <source>
        <strain evidence="2">OM18370.1</strain>
    </source>
</reference>
<feature type="region of interest" description="Disordered" evidence="1">
    <location>
        <begin position="1"/>
        <end position="28"/>
    </location>
</feature>
<name>A0A4Q9MZC1_9APHY</name>
<dbReference type="AlphaFoldDB" id="A0A4Q9MZC1"/>
<gene>
    <name evidence="2" type="ORF">BD311DRAFT_748723</name>
</gene>
<evidence type="ECO:0000313" key="2">
    <source>
        <dbReference type="EMBL" id="TBU33504.1"/>
    </source>
</evidence>
<dbReference type="EMBL" id="ML143391">
    <property type="protein sequence ID" value="TBU33504.1"/>
    <property type="molecule type" value="Genomic_DNA"/>
</dbReference>
<accession>A0A4Q9MZC1</accession>
<sequence>MEHDIRMRARSQRSSHWHPHVPPLSLTSTLEHDRGSAFSKDAMYFRRSLDYRPVSQRACPAEHQRLNASTALAIVIVHKNSYRPQTRQRVKRIWPPPSRGTSSS</sequence>